<evidence type="ECO:0000313" key="5">
    <source>
        <dbReference type="Proteomes" id="UP000677054"/>
    </source>
</evidence>
<dbReference type="EMBL" id="LR900984">
    <property type="protein sequence ID" value="CAD7247486.1"/>
    <property type="molecule type" value="Genomic_DNA"/>
</dbReference>
<accession>A0A7R8XHU3</accession>
<dbReference type="PANTHER" id="PTHR10281">
    <property type="entry name" value="MEMBRANE-ASSOCIATED PROGESTERONE RECEPTOR COMPONENT-RELATED"/>
    <property type="match status" value="1"/>
</dbReference>
<dbReference type="GO" id="GO:0016020">
    <property type="term" value="C:membrane"/>
    <property type="evidence" value="ECO:0007669"/>
    <property type="project" value="TreeGrafter"/>
</dbReference>
<name>A0A7R8XHU3_9CRUS</name>
<dbReference type="Pfam" id="PF00173">
    <property type="entry name" value="Cyt-b5"/>
    <property type="match status" value="1"/>
</dbReference>
<dbReference type="SMART" id="SM01117">
    <property type="entry name" value="Cyt-b5"/>
    <property type="match status" value="1"/>
</dbReference>
<evidence type="ECO:0000256" key="2">
    <source>
        <dbReference type="SAM" id="MobiDB-lite"/>
    </source>
</evidence>
<gene>
    <name evidence="4" type="ORF">DSTB1V02_LOCUS7317</name>
</gene>
<dbReference type="InterPro" id="IPR050577">
    <property type="entry name" value="MAPR/NEUFC/NENF-like"/>
</dbReference>
<feature type="domain" description="Cytochrome b5 heme-binding" evidence="3">
    <location>
        <begin position="119"/>
        <end position="216"/>
    </location>
</feature>
<dbReference type="OrthoDB" id="547796at2759"/>
<dbReference type="AlphaFoldDB" id="A0A7R8XHU3"/>
<evidence type="ECO:0000313" key="4">
    <source>
        <dbReference type="EMBL" id="CAD7247486.1"/>
    </source>
</evidence>
<proteinExistence type="inferred from homology"/>
<comment type="similarity">
    <text evidence="1">Belongs to the cytochrome b5 family. MAPR subfamily.</text>
</comment>
<dbReference type="InterPro" id="IPR036400">
    <property type="entry name" value="Cyt_B5-like_heme/steroid_sf"/>
</dbReference>
<dbReference type="InterPro" id="IPR001199">
    <property type="entry name" value="Cyt_B5-like_heme/steroid-bd"/>
</dbReference>
<organism evidence="4">
    <name type="scientific">Darwinula stevensoni</name>
    <dbReference type="NCBI Taxonomy" id="69355"/>
    <lineage>
        <taxon>Eukaryota</taxon>
        <taxon>Metazoa</taxon>
        <taxon>Ecdysozoa</taxon>
        <taxon>Arthropoda</taxon>
        <taxon>Crustacea</taxon>
        <taxon>Oligostraca</taxon>
        <taxon>Ostracoda</taxon>
        <taxon>Podocopa</taxon>
        <taxon>Podocopida</taxon>
        <taxon>Darwinulocopina</taxon>
        <taxon>Darwinuloidea</taxon>
        <taxon>Darwinulidae</taxon>
        <taxon>Darwinula</taxon>
    </lineage>
</organism>
<evidence type="ECO:0000256" key="1">
    <source>
        <dbReference type="ARBA" id="ARBA00038357"/>
    </source>
</evidence>
<dbReference type="Gene3D" id="3.10.120.10">
    <property type="entry name" value="Cytochrome b5-like heme/steroid binding domain"/>
    <property type="match status" value="1"/>
</dbReference>
<protein>
    <recommendedName>
        <fullName evidence="3">Cytochrome b5 heme-binding domain-containing protein</fullName>
    </recommendedName>
</protein>
<dbReference type="PANTHER" id="PTHR10281:SF106">
    <property type="entry name" value="IP06960P-RELATED"/>
    <property type="match status" value="1"/>
</dbReference>
<dbReference type="SUPFAM" id="SSF55856">
    <property type="entry name" value="Cytochrome b5-like heme/steroid binding domain"/>
    <property type="match status" value="1"/>
</dbReference>
<dbReference type="Proteomes" id="UP000677054">
    <property type="component" value="Unassembled WGS sequence"/>
</dbReference>
<evidence type="ECO:0000259" key="3">
    <source>
        <dbReference type="SMART" id="SM01117"/>
    </source>
</evidence>
<dbReference type="FunFam" id="3.10.120.10:FF:000003">
    <property type="entry name" value="membrane-associated progesterone receptor component 1"/>
    <property type="match status" value="1"/>
</dbReference>
<dbReference type="EMBL" id="CAJPEV010001467">
    <property type="protein sequence ID" value="CAG0892828.1"/>
    <property type="molecule type" value="Genomic_DNA"/>
</dbReference>
<reference evidence="4" key="1">
    <citation type="submission" date="2020-11" db="EMBL/GenBank/DDBJ databases">
        <authorList>
            <person name="Tran Van P."/>
        </authorList>
    </citation>
    <scope>NUCLEOTIDE SEQUENCE</scope>
</reference>
<keyword evidence="5" id="KW-1185">Reference proteome</keyword>
<sequence length="238" mass="26302">MSQHSRVIIGCGESRTPTYPCDALRHFYSSYVTVTTSGGDLTKQHTELANMADPMNETEGQVGILSSLVSEIVESPLNICLLCVCIYLLYKLVGSRLKGDERSSASDSPSLPKMKKRDFTIDELKIFDGKQGDGRILIAVNGKVFDVTRGRKFYGEGGPYSVFGGRDASRGLATFSTGEVKDGYDDLSDLTTAQMDSVREWEQQFIEKYDLVGRLLKPGEPPHNYSDDEDEESKSKDA</sequence>
<dbReference type="GO" id="GO:0005783">
    <property type="term" value="C:endoplasmic reticulum"/>
    <property type="evidence" value="ECO:0007669"/>
    <property type="project" value="TreeGrafter"/>
</dbReference>
<feature type="region of interest" description="Disordered" evidence="2">
    <location>
        <begin position="217"/>
        <end position="238"/>
    </location>
</feature>